<dbReference type="InterPro" id="IPR043004">
    <property type="entry name" value="MvaI_BcnI_cat"/>
</dbReference>
<dbReference type="AlphaFoldDB" id="A0A1H7PQA1"/>
<dbReference type="EMBL" id="FOAK01000016">
    <property type="protein sequence ID" value="SEL37756.1"/>
    <property type="molecule type" value="Genomic_DNA"/>
</dbReference>
<reference evidence="1 2" key="1">
    <citation type="submission" date="2016-10" db="EMBL/GenBank/DDBJ databases">
        <authorList>
            <person name="de Groot N.N."/>
        </authorList>
    </citation>
    <scope>NUCLEOTIDE SEQUENCE [LARGE SCALE GENOMIC DNA]</scope>
    <source>
        <strain evidence="1 2">DSM 11978</strain>
    </source>
</reference>
<dbReference type="InterPro" id="IPR019063">
    <property type="entry name" value="Restrct_endonuc_II_LlaMI"/>
</dbReference>
<keyword evidence="1" id="KW-0540">Nuclease</keyword>
<accession>A0A1H7PQA1</accession>
<proteinExistence type="predicted"/>
<evidence type="ECO:0000313" key="1">
    <source>
        <dbReference type="EMBL" id="SEL37756.1"/>
    </source>
</evidence>
<keyword evidence="1" id="KW-0378">Hydrolase</keyword>
<dbReference type="RefSeq" id="WP_219317710.1">
    <property type="nucleotide sequence ID" value="NZ_FOAK01000016.1"/>
</dbReference>
<keyword evidence="1" id="KW-0255">Endonuclease</keyword>
<dbReference type="GO" id="GO:0004519">
    <property type="term" value="F:endonuclease activity"/>
    <property type="evidence" value="ECO:0007669"/>
    <property type="project" value="UniProtKB-KW"/>
</dbReference>
<dbReference type="Gene3D" id="3.40.210.20">
    <property type="entry name" value="MvaI/BcnI restriction endonuclease, catalytic domain"/>
    <property type="match status" value="1"/>
</dbReference>
<sequence length="269" mass="31228">MTAKEQIIELFRKNVKGKRPNVDGKNERHDGRKGHWLEQQFGVTANADNEADLFGYELKNETTSKTTFGDWSANIYVFTSSKYSSLFDGNKKYEKQDSFVKIFGKPNEEKGGRYSWSGSPCPKIDSYNDFGQILSIKPNKDIVAFYSYSHDKRPDKADIVPEELQIENLEIARWYGENSPTSKRGDKCLKAKLEDKFNDKGWFTCKTDESGEYNRICFGEPVNFDDWLNLVKEGIVFFDSGMYEGNKRPYSQWRANNKFWDSLITETYE</sequence>
<organism evidence="1 2">
    <name type="scientific">Methanobrevibacter gottschalkii</name>
    <dbReference type="NCBI Taxonomy" id="190974"/>
    <lineage>
        <taxon>Archaea</taxon>
        <taxon>Methanobacteriati</taxon>
        <taxon>Methanobacteriota</taxon>
        <taxon>Methanomada group</taxon>
        <taxon>Methanobacteria</taxon>
        <taxon>Methanobacteriales</taxon>
        <taxon>Methanobacteriaceae</taxon>
        <taxon>Methanobrevibacter</taxon>
    </lineage>
</organism>
<name>A0A1H7PQA1_9EURY</name>
<evidence type="ECO:0000313" key="2">
    <source>
        <dbReference type="Proteomes" id="UP000199506"/>
    </source>
</evidence>
<dbReference type="Pfam" id="PF09562">
    <property type="entry name" value="RE_LlaMI"/>
    <property type="match status" value="1"/>
</dbReference>
<protein>
    <submittedName>
        <fullName evidence="1">LlaMI restriction endonuclease</fullName>
    </submittedName>
</protein>
<gene>
    <name evidence="1" type="ORF">SAMN05216439_0432</name>
</gene>
<dbReference type="Proteomes" id="UP000199506">
    <property type="component" value="Unassembled WGS sequence"/>
</dbReference>
<dbReference type="STRING" id="190974.SAMN05216439_0432"/>